<accession>A0A6S7D6I3</accession>
<keyword evidence="4" id="KW-0804">Transcription</keyword>
<dbReference type="Pfam" id="PF03466">
    <property type="entry name" value="LysR_substrate"/>
    <property type="match status" value="1"/>
</dbReference>
<dbReference type="PROSITE" id="PS50931">
    <property type="entry name" value="HTH_LYSR"/>
    <property type="match status" value="1"/>
</dbReference>
<sequence length="319" mass="34751">MTKRPAPASHAAPLRQPTLRQLRGFKEVARHASFSRAAEALALSQPALSAAIRELETLMGVALFERSTHHVRLTPAGQAARAQIEWLLNSYTQGAEDLQRLLDTQAATVRIGCIPSTMHLLAPVVAQWRLRHPEITLILSDHLNDELMAALGNGELDIGLGLDFGLTPGLAAAFVAEDDLVAVLAADHRLARRQAVTWQDLKAEPLAVLSRGSTYEMIVATLRQLGADLAATDTLNYTDTLYSLVRAGLRVGLISRLYTQGQRQDGLSILPLQRPQLTRRICLMTRAPEQQARAAVRLCHAELAEQLRGRAALLASAQA</sequence>
<dbReference type="InterPro" id="IPR036388">
    <property type="entry name" value="WH-like_DNA-bd_sf"/>
</dbReference>
<reference evidence="6 7" key="1">
    <citation type="submission" date="2020-04" db="EMBL/GenBank/DDBJ databases">
        <authorList>
            <person name="De Canck E."/>
        </authorList>
    </citation>
    <scope>NUCLEOTIDE SEQUENCE [LARGE SCALE GENOMIC DNA]</scope>
    <source>
        <strain evidence="6 7">LMG 26858</strain>
    </source>
</reference>
<dbReference type="Proteomes" id="UP000494117">
    <property type="component" value="Unassembled WGS sequence"/>
</dbReference>
<dbReference type="Gene3D" id="1.10.10.10">
    <property type="entry name" value="Winged helix-like DNA-binding domain superfamily/Winged helix DNA-binding domain"/>
    <property type="match status" value="1"/>
</dbReference>
<evidence type="ECO:0000313" key="6">
    <source>
        <dbReference type="EMBL" id="CAB3877434.1"/>
    </source>
</evidence>
<organism evidence="6 7">
    <name type="scientific">Achromobacter anxifer</name>
    <dbReference type="NCBI Taxonomy" id="1287737"/>
    <lineage>
        <taxon>Bacteria</taxon>
        <taxon>Pseudomonadati</taxon>
        <taxon>Pseudomonadota</taxon>
        <taxon>Betaproteobacteria</taxon>
        <taxon>Burkholderiales</taxon>
        <taxon>Alcaligenaceae</taxon>
        <taxon>Achromobacter</taxon>
    </lineage>
</organism>
<dbReference type="PRINTS" id="PR00039">
    <property type="entry name" value="HTHLYSR"/>
</dbReference>
<keyword evidence="2" id="KW-0805">Transcription regulation</keyword>
<dbReference type="FunFam" id="1.10.10.10:FF:000001">
    <property type="entry name" value="LysR family transcriptional regulator"/>
    <property type="match status" value="1"/>
</dbReference>
<evidence type="ECO:0000259" key="5">
    <source>
        <dbReference type="PROSITE" id="PS50931"/>
    </source>
</evidence>
<protein>
    <submittedName>
        <fullName evidence="6">HTH-type transcriptional regulator CynR</fullName>
    </submittedName>
</protein>
<dbReference type="SUPFAM" id="SSF46785">
    <property type="entry name" value="Winged helix' DNA-binding domain"/>
    <property type="match status" value="1"/>
</dbReference>
<dbReference type="GO" id="GO:0005829">
    <property type="term" value="C:cytosol"/>
    <property type="evidence" value="ECO:0007669"/>
    <property type="project" value="TreeGrafter"/>
</dbReference>
<dbReference type="EMBL" id="CADILG010000021">
    <property type="protein sequence ID" value="CAB3877434.1"/>
    <property type="molecule type" value="Genomic_DNA"/>
</dbReference>
<dbReference type="InterPro" id="IPR000847">
    <property type="entry name" value="LysR_HTH_N"/>
</dbReference>
<keyword evidence="3" id="KW-0238">DNA-binding</keyword>
<evidence type="ECO:0000256" key="4">
    <source>
        <dbReference type="ARBA" id="ARBA00023163"/>
    </source>
</evidence>
<dbReference type="PANTHER" id="PTHR30419">
    <property type="entry name" value="HTH-TYPE TRANSCRIPTIONAL REGULATOR YBHD"/>
    <property type="match status" value="1"/>
</dbReference>
<dbReference type="SUPFAM" id="SSF53850">
    <property type="entry name" value="Periplasmic binding protein-like II"/>
    <property type="match status" value="1"/>
</dbReference>
<evidence type="ECO:0000256" key="2">
    <source>
        <dbReference type="ARBA" id="ARBA00023015"/>
    </source>
</evidence>
<dbReference type="PANTHER" id="PTHR30419:SF8">
    <property type="entry name" value="NITROGEN ASSIMILATION TRANSCRIPTIONAL ACTIVATOR-RELATED"/>
    <property type="match status" value="1"/>
</dbReference>
<dbReference type="GO" id="GO:0003700">
    <property type="term" value="F:DNA-binding transcription factor activity"/>
    <property type="evidence" value="ECO:0007669"/>
    <property type="project" value="InterPro"/>
</dbReference>
<gene>
    <name evidence="6" type="primary">cynR_9</name>
    <name evidence="6" type="ORF">LMG26858_03050</name>
</gene>
<evidence type="ECO:0000313" key="7">
    <source>
        <dbReference type="Proteomes" id="UP000494117"/>
    </source>
</evidence>
<dbReference type="RefSeq" id="WP_175207876.1">
    <property type="nucleotide sequence ID" value="NZ_CADILG010000021.1"/>
</dbReference>
<dbReference type="InterPro" id="IPR050950">
    <property type="entry name" value="HTH-type_LysR_regulators"/>
</dbReference>
<evidence type="ECO:0000256" key="3">
    <source>
        <dbReference type="ARBA" id="ARBA00023125"/>
    </source>
</evidence>
<evidence type="ECO:0000256" key="1">
    <source>
        <dbReference type="ARBA" id="ARBA00009437"/>
    </source>
</evidence>
<keyword evidence="7" id="KW-1185">Reference proteome</keyword>
<dbReference type="Pfam" id="PF00126">
    <property type="entry name" value="HTH_1"/>
    <property type="match status" value="1"/>
</dbReference>
<dbReference type="InterPro" id="IPR036390">
    <property type="entry name" value="WH_DNA-bd_sf"/>
</dbReference>
<comment type="similarity">
    <text evidence="1">Belongs to the LysR transcriptional regulatory family.</text>
</comment>
<feature type="domain" description="HTH lysR-type" evidence="5">
    <location>
        <begin position="17"/>
        <end position="74"/>
    </location>
</feature>
<dbReference type="CDD" id="cd05466">
    <property type="entry name" value="PBP2_LTTR_substrate"/>
    <property type="match status" value="1"/>
</dbReference>
<dbReference type="AlphaFoldDB" id="A0A6S7D6I3"/>
<name>A0A6S7D6I3_9BURK</name>
<dbReference type="GO" id="GO:0003677">
    <property type="term" value="F:DNA binding"/>
    <property type="evidence" value="ECO:0007669"/>
    <property type="project" value="UniProtKB-KW"/>
</dbReference>
<dbReference type="InterPro" id="IPR005119">
    <property type="entry name" value="LysR_subst-bd"/>
</dbReference>
<dbReference type="Gene3D" id="3.40.190.10">
    <property type="entry name" value="Periplasmic binding protein-like II"/>
    <property type="match status" value="2"/>
</dbReference>
<proteinExistence type="inferred from homology"/>